<reference evidence="2 3" key="1">
    <citation type="submission" date="2019-09" db="EMBL/GenBank/DDBJ databases">
        <title>Actinomadura physcomitrii sp. nov., a novel actinomycete isolated from moss [Physcomitrium sphaericum (Ludw) Fuernr].</title>
        <authorList>
            <person name="Zhuang X."/>
            <person name="Liu C."/>
        </authorList>
    </citation>
    <scope>NUCLEOTIDE SEQUENCE [LARGE SCALE GENOMIC DNA]</scope>
    <source>
        <strain evidence="2 3">HMC1</strain>
    </source>
</reference>
<keyword evidence="3" id="KW-1185">Reference proteome</keyword>
<organism evidence="2 3">
    <name type="scientific">Actinomadura rudentiformis</name>
    <dbReference type="NCBI Taxonomy" id="359158"/>
    <lineage>
        <taxon>Bacteria</taxon>
        <taxon>Bacillati</taxon>
        <taxon>Actinomycetota</taxon>
        <taxon>Actinomycetes</taxon>
        <taxon>Streptosporangiales</taxon>
        <taxon>Thermomonosporaceae</taxon>
        <taxon>Actinomadura</taxon>
    </lineage>
</organism>
<dbReference type="Proteomes" id="UP000468735">
    <property type="component" value="Unassembled WGS sequence"/>
</dbReference>
<dbReference type="EMBL" id="WBMT01000034">
    <property type="protein sequence ID" value="KAB2339645.1"/>
    <property type="molecule type" value="Genomic_DNA"/>
</dbReference>
<evidence type="ECO:0000313" key="3">
    <source>
        <dbReference type="Proteomes" id="UP000468735"/>
    </source>
</evidence>
<dbReference type="AlphaFoldDB" id="A0A6H9YGT0"/>
<dbReference type="SUPFAM" id="SSF48371">
    <property type="entry name" value="ARM repeat"/>
    <property type="match status" value="1"/>
</dbReference>
<proteinExistence type="predicted"/>
<evidence type="ECO:0000256" key="1">
    <source>
        <dbReference type="SAM" id="MobiDB-lite"/>
    </source>
</evidence>
<feature type="region of interest" description="Disordered" evidence="1">
    <location>
        <begin position="1"/>
        <end position="35"/>
    </location>
</feature>
<dbReference type="OrthoDB" id="3517624at2"/>
<sequence>MADDEAATEAVEAKGQVLGPQERHENDGLRTPPEAKLSAAEQRRFSEQLRELRTGFIAGASSRNAAYGPGDAFTGDKVGGDKNIFMAGERRDGWIVSPVAAERNRDISARFAGTPTKECLIGLLDDNLVAVLKGPPGTGRKTTALAALAHRQDELRSLRAKESPALLEKSKLQPGHGYLYDATGATWTKRLTEADILGCSEVLAAVGARLVILVGLDSDTRALPSLVAEHLQPDPWDVLKRQLHDRLPVGQHDVQAITDQVTVRLSSPGDARDLALAIVNGLPKGRTVGEICAEMLGPLRREARKVLRQEEDEKDLGRRAFVIAGAVLDGLPTVQVCRAAYDLAKLLFKVEKQGKRARLGLLPFADMLDDWLGHAGEERSYVVQEVDRTLSFRAGFAPAVLDAVWLDYVVAHKALLEWLTGLAENEAGDPVTRLKVAQAIAWFARYDFEFVYKECIRNWSESSSEALHMAAAWALEAIAAAYPSRHPRVARLAWEWAKERNFRLRSTAVRLFGTLLGAEAADEALRALYALAWRDPLVLRHAVRDSVVELFRDAPSTVLRELLVWSRSPKPLLRQLVAGALARIALLPYTERPAVLAQYAEDPATVGELWLRVLTSRSCGHEPWNALREWAKAGVDFADLRTHLYAEPALRPRLRFYGLAPTTPSKESSA</sequence>
<comment type="caution">
    <text evidence="2">The sequence shown here is derived from an EMBL/GenBank/DDBJ whole genome shotgun (WGS) entry which is preliminary data.</text>
</comment>
<dbReference type="RefSeq" id="WP_151570667.1">
    <property type="nucleotide sequence ID" value="NZ_WBMT01000034.1"/>
</dbReference>
<name>A0A6H9YGT0_9ACTN</name>
<accession>A0A6H9YGT0</accession>
<gene>
    <name evidence="2" type="ORF">F8566_47395</name>
</gene>
<evidence type="ECO:0000313" key="2">
    <source>
        <dbReference type="EMBL" id="KAB2339645.1"/>
    </source>
</evidence>
<dbReference type="InterPro" id="IPR016024">
    <property type="entry name" value="ARM-type_fold"/>
</dbReference>
<protein>
    <submittedName>
        <fullName evidence="2">Uncharacterized protein</fullName>
    </submittedName>
</protein>